<dbReference type="EMBL" id="KR139659">
    <property type="protein sequence ID" value="AKU37425.1"/>
    <property type="molecule type" value="Genomic_DNA"/>
</dbReference>
<protein>
    <submittedName>
        <fullName evidence="1">ORF_010R</fullName>
    </submittedName>
</protein>
<reference evidence="1 3" key="1">
    <citation type="journal article" date="2015" name="PLoS Pathog.">
        <title>A Novel Virus Causes Scale Drop Disease in Lates calcarifer.</title>
        <authorList>
            <person name="de Groof A."/>
            <person name="Guelen L."/>
            <person name="Deijs M."/>
            <person name="van der Wal Y."/>
            <person name="Miyata M."/>
            <person name="Ng K.S."/>
            <person name="van Grinsven L."/>
            <person name="Simmelink B."/>
            <person name="Biermann Y."/>
            <person name="Grisez L."/>
            <person name="van Lent J."/>
            <person name="de Ronde A."/>
            <person name="Chang S.F."/>
            <person name="Schrier C."/>
            <person name="van der Hoek L."/>
        </authorList>
    </citation>
    <scope>NUCLEOTIDE SEQUENCE [LARGE SCALE GENOMIC DNA]</scope>
    <source>
        <strain evidence="1">C4575</strain>
    </source>
</reference>
<sequence>MTNNINNTVTAYVRLLESIKDTKEKLRHMQIEKEYFTAAIADYMQSHSEQHLKFNDQLSLTVKSKPVRKTIKPKKEDVLLASGIDKTLAQKILTDLKGVSTTEPVHKNYICLHKKPA</sequence>
<organism evidence="1 3">
    <name type="scientific">Scale drop disease virus</name>
    <dbReference type="NCBI Taxonomy" id="1697349"/>
    <lineage>
        <taxon>Viruses</taxon>
        <taxon>Varidnaviria</taxon>
        <taxon>Bamfordvirae</taxon>
        <taxon>Nucleocytoviricota</taxon>
        <taxon>Megaviricetes</taxon>
        <taxon>Pimascovirales</taxon>
        <taxon>Pimascovirales incertae sedis</taxon>
        <taxon>Iridoviridae</taxon>
        <taxon>Alphairidovirinae</taxon>
        <taxon>Megalocytivirus</taxon>
        <taxon>Megalocytivirus lates1</taxon>
    </lineage>
</organism>
<evidence type="ECO:0000313" key="4">
    <source>
        <dbReference type="Proteomes" id="UP000510602"/>
    </source>
</evidence>
<evidence type="ECO:0000313" key="3">
    <source>
        <dbReference type="Proteomes" id="UP000201485"/>
    </source>
</evidence>
<reference evidence="2 4" key="2">
    <citation type="submission" date="2019-10" db="EMBL/GenBank/DDBJ databases">
        <authorList>
            <person name="Kayansamruaj P."/>
        </authorList>
    </citation>
    <scope>NUCLEOTIDE SEQUENCE [LARGE SCALE GENOMIC DNA]</scope>
    <source>
        <strain evidence="2">SDDV_Thai_2019</strain>
    </source>
</reference>
<name>A0A0K1L723_9VIRU</name>
<accession>A0A0K1L723</accession>
<keyword evidence="3" id="KW-1185">Reference proteome</keyword>
<gene>
    <name evidence="1" type="ORF">SDDV_010</name>
</gene>
<dbReference type="EMBL" id="MN562489">
    <property type="protein sequence ID" value="QLI60680.1"/>
    <property type="molecule type" value="Genomic_DNA"/>
</dbReference>
<dbReference type="Proteomes" id="UP000510602">
    <property type="component" value="Segment"/>
</dbReference>
<dbReference type="RefSeq" id="YP_009163771.1">
    <property type="nucleotide sequence ID" value="NC_027778.1"/>
</dbReference>
<dbReference type="GeneID" id="25479059"/>
<dbReference type="Proteomes" id="UP000201485">
    <property type="component" value="Segment"/>
</dbReference>
<proteinExistence type="predicted"/>
<evidence type="ECO:0000313" key="2">
    <source>
        <dbReference type="EMBL" id="QLI60680.1"/>
    </source>
</evidence>
<evidence type="ECO:0000313" key="1">
    <source>
        <dbReference type="EMBL" id="AKU37425.1"/>
    </source>
</evidence>
<dbReference type="KEGG" id="vg:25479059"/>